<sequence length="357" mass="39913">MADSGADTAAYRAVGTLYNALMTALILGLVTRRGEDTAREYVFRHFRRQHLEKFLPGLQKLGIAGVPDAPACALYHYHSNALGGVKTGYLRESDRKAWVRYPPPRWIWRGTAIAAVPHAVSAAMLHGWHGHNGVSLGNPGLGFVCTGMTVDGMPGLEGYYFDYGRPLKEEERVRFAYGKEEMPRVDWAAQPKLETANWPEERRQRTFRAYALEYLRTMLPTLQELLGPADAQIELGRVARLVGLQFHEETARDMGLPTDVERGDLQSARDFARWLAAVLAAEGEEVETSEADGAVTVRQDGWRAVRELSLPDPLKAFDAWNELWLGAAAAHDRFLKVQTTRSLGDRGWQAAWRIAAR</sequence>
<protein>
    <submittedName>
        <fullName evidence="1">Uncharacterized protein</fullName>
    </submittedName>
</protein>
<comment type="caution">
    <text evidence="1">The sequence shown here is derived from an EMBL/GenBank/DDBJ whole genome shotgun (WGS) entry which is preliminary data.</text>
</comment>
<keyword evidence="2" id="KW-1185">Reference proteome</keyword>
<reference evidence="1 2" key="1">
    <citation type="submission" date="2019-07" db="EMBL/GenBank/DDBJ databases">
        <title>Whole genome shotgun sequence of Reyranella soli NBRC 108950.</title>
        <authorList>
            <person name="Hosoyama A."/>
            <person name="Uohara A."/>
            <person name="Ohji S."/>
            <person name="Ichikawa N."/>
        </authorList>
    </citation>
    <scope>NUCLEOTIDE SEQUENCE [LARGE SCALE GENOMIC DNA]</scope>
    <source>
        <strain evidence="1 2">NBRC 108950</strain>
    </source>
</reference>
<evidence type="ECO:0000313" key="1">
    <source>
        <dbReference type="EMBL" id="GEP59220.1"/>
    </source>
</evidence>
<dbReference type="OrthoDB" id="7251025at2"/>
<dbReference type="AlphaFoldDB" id="A0A512NJV1"/>
<evidence type="ECO:0000313" key="2">
    <source>
        <dbReference type="Proteomes" id="UP000321058"/>
    </source>
</evidence>
<dbReference type="EMBL" id="BKAJ01000122">
    <property type="protein sequence ID" value="GEP59220.1"/>
    <property type="molecule type" value="Genomic_DNA"/>
</dbReference>
<dbReference type="Proteomes" id="UP000321058">
    <property type="component" value="Unassembled WGS sequence"/>
</dbReference>
<accession>A0A512NJV1</accession>
<organism evidence="1 2">
    <name type="scientific">Reyranella soli</name>
    <dbReference type="NCBI Taxonomy" id="1230389"/>
    <lineage>
        <taxon>Bacteria</taxon>
        <taxon>Pseudomonadati</taxon>
        <taxon>Pseudomonadota</taxon>
        <taxon>Alphaproteobacteria</taxon>
        <taxon>Hyphomicrobiales</taxon>
        <taxon>Reyranellaceae</taxon>
        <taxon>Reyranella</taxon>
    </lineage>
</organism>
<name>A0A512NJV1_9HYPH</name>
<proteinExistence type="predicted"/>
<gene>
    <name evidence="1" type="ORF">RSO01_63860</name>
</gene>